<comment type="caution">
    <text evidence="1">The sequence shown here is derived from an EMBL/GenBank/DDBJ whole genome shotgun (WGS) entry which is preliminary data.</text>
</comment>
<keyword evidence="2" id="KW-1185">Reference proteome</keyword>
<reference evidence="1" key="1">
    <citation type="submission" date="2020-10" db="EMBL/GenBank/DDBJ databases">
        <title>Bacterium isolated from coastal waters sediment.</title>
        <authorList>
            <person name="Chen R.-J."/>
            <person name="Lu D.-C."/>
            <person name="Zhu K.-L."/>
            <person name="Du Z.-J."/>
        </authorList>
    </citation>
    <scope>NUCLEOTIDE SEQUENCE</scope>
    <source>
        <strain evidence="1">N1Y112</strain>
    </source>
</reference>
<dbReference type="Proteomes" id="UP000640333">
    <property type="component" value="Unassembled WGS sequence"/>
</dbReference>
<dbReference type="EMBL" id="JADEYS010000007">
    <property type="protein sequence ID" value="MBE9397335.1"/>
    <property type="molecule type" value="Genomic_DNA"/>
</dbReference>
<accession>A0A8J7FU15</accession>
<dbReference type="AlphaFoldDB" id="A0A8J7FU15"/>
<protein>
    <submittedName>
        <fullName evidence="1">Uncharacterized protein</fullName>
    </submittedName>
</protein>
<proteinExistence type="predicted"/>
<organism evidence="1 2">
    <name type="scientific">Pontibacterium sinense</name>
    <dbReference type="NCBI Taxonomy" id="2781979"/>
    <lineage>
        <taxon>Bacteria</taxon>
        <taxon>Pseudomonadati</taxon>
        <taxon>Pseudomonadota</taxon>
        <taxon>Gammaproteobacteria</taxon>
        <taxon>Oceanospirillales</taxon>
        <taxon>Oceanospirillaceae</taxon>
        <taxon>Pontibacterium</taxon>
    </lineage>
</organism>
<evidence type="ECO:0000313" key="2">
    <source>
        <dbReference type="Proteomes" id="UP000640333"/>
    </source>
</evidence>
<gene>
    <name evidence="1" type="ORF">IOQ59_08685</name>
</gene>
<evidence type="ECO:0000313" key="1">
    <source>
        <dbReference type="EMBL" id="MBE9397335.1"/>
    </source>
</evidence>
<name>A0A8J7FU15_9GAMM</name>
<dbReference type="RefSeq" id="WP_193952887.1">
    <property type="nucleotide sequence ID" value="NZ_JADEYS010000007.1"/>
</dbReference>
<sequence length="105" mass="12256">MFEAHTLTAVDSELFPASTQPSNNTYNRTYTRRHIHSLRPLKIWLAEGKRKDSNQSLNNVWFIYIEYRDNRGNNRFICLERSQQGQTVEQLLKEATATELQGLLA</sequence>